<gene>
    <name evidence="2" type="ORF">EVAR_14617_1</name>
</gene>
<evidence type="ECO:0000313" key="2">
    <source>
        <dbReference type="EMBL" id="GBP30098.1"/>
    </source>
</evidence>
<protein>
    <submittedName>
        <fullName evidence="2">Uncharacterized protein</fullName>
    </submittedName>
</protein>
<dbReference type="Proteomes" id="UP000299102">
    <property type="component" value="Unassembled WGS sequence"/>
</dbReference>
<comment type="caution">
    <text evidence="2">The sequence shown here is derived from an EMBL/GenBank/DDBJ whole genome shotgun (WGS) entry which is preliminary data.</text>
</comment>
<sequence length="114" mass="12692">MKKEPAPRARFRSREKHNRAGGGFFLLFFFLSHFTHPPRDDPVRPRAAAPAMSLRGLKTGVRRLVGVVRQRETAGVGAGARERDGRRSGGRARVGGVKVCMSNERPPTRNALFR</sequence>
<evidence type="ECO:0000256" key="1">
    <source>
        <dbReference type="SAM" id="MobiDB-lite"/>
    </source>
</evidence>
<feature type="region of interest" description="Disordered" evidence="1">
    <location>
        <begin position="74"/>
        <end position="94"/>
    </location>
</feature>
<evidence type="ECO:0000313" key="3">
    <source>
        <dbReference type="Proteomes" id="UP000299102"/>
    </source>
</evidence>
<reference evidence="2 3" key="1">
    <citation type="journal article" date="2019" name="Commun. Biol.">
        <title>The bagworm genome reveals a unique fibroin gene that provides high tensile strength.</title>
        <authorList>
            <person name="Kono N."/>
            <person name="Nakamura H."/>
            <person name="Ohtoshi R."/>
            <person name="Tomita M."/>
            <person name="Numata K."/>
            <person name="Arakawa K."/>
        </authorList>
    </citation>
    <scope>NUCLEOTIDE SEQUENCE [LARGE SCALE GENOMIC DNA]</scope>
</reference>
<dbReference type="EMBL" id="BGZK01000228">
    <property type="protein sequence ID" value="GBP30098.1"/>
    <property type="molecule type" value="Genomic_DNA"/>
</dbReference>
<name>A0A4C1UUI4_EUMVA</name>
<proteinExistence type="predicted"/>
<accession>A0A4C1UUI4</accession>
<keyword evidence="3" id="KW-1185">Reference proteome</keyword>
<dbReference type="AlphaFoldDB" id="A0A4C1UUI4"/>
<organism evidence="2 3">
    <name type="scientific">Eumeta variegata</name>
    <name type="common">Bagworm moth</name>
    <name type="synonym">Eumeta japonica</name>
    <dbReference type="NCBI Taxonomy" id="151549"/>
    <lineage>
        <taxon>Eukaryota</taxon>
        <taxon>Metazoa</taxon>
        <taxon>Ecdysozoa</taxon>
        <taxon>Arthropoda</taxon>
        <taxon>Hexapoda</taxon>
        <taxon>Insecta</taxon>
        <taxon>Pterygota</taxon>
        <taxon>Neoptera</taxon>
        <taxon>Endopterygota</taxon>
        <taxon>Lepidoptera</taxon>
        <taxon>Glossata</taxon>
        <taxon>Ditrysia</taxon>
        <taxon>Tineoidea</taxon>
        <taxon>Psychidae</taxon>
        <taxon>Oiketicinae</taxon>
        <taxon>Eumeta</taxon>
    </lineage>
</organism>